<comment type="pathway">
    <text evidence="2">Siderophore biosynthesis; mycobactin biosynthesis.</text>
</comment>
<evidence type="ECO:0000256" key="2">
    <source>
        <dbReference type="ARBA" id="ARBA00005102"/>
    </source>
</evidence>
<feature type="domain" description="Acyl-CoA oxidase/dehydrogenase middle" evidence="12">
    <location>
        <begin position="145"/>
        <end position="231"/>
    </location>
</feature>
<dbReference type="InterPro" id="IPR037069">
    <property type="entry name" value="AcylCoA_DH/ox_N_sf"/>
</dbReference>
<protein>
    <recommendedName>
        <fullName evidence="8">Acyl-[acyl-carrier-protein] dehydrogenase MbtN</fullName>
    </recommendedName>
    <alternativeName>
        <fullName evidence="9">Mycobactin synthase protein N</fullName>
    </alternativeName>
</protein>
<dbReference type="InterPro" id="IPR050741">
    <property type="entry name" value="Acyl-CoA_dehydrogenase"/>
</dbReference>
<comment type="cofactor">
    <cofactor evidence="1 10">
        <name>FAD</name>
        <dbReference type="ChEBI" id="CHEBI:57692"/>
    </cofactor>
</comment>
<evidence type="ECO:0000313" key="14">
    <source>
        <dbReference type="EMBL" id="MQY05047.1"/>
    </source>
</evidence>
<evidence type="ECO:0000256" key="7">
    <source>
        <dbReference type="ARBA" id="ARBA00037085"/>
    </source>
</evidence>
<evidence type="ECO:0000256" key="9">
    <source>
        <dbReference type="ARBA" id="ARBA00042660"/>
    </source>
</evidence>
<feature type="domain" description="Acyl-CoA dehydrogenase/oxidase N-terminal" evidence="13">
    <location>
        <begin position="36"/>
        <end position="140"/>
    </location>
</feature>
<comment type="similarity">
    <text evidence="3 10">Belongs to the acyl-CoA dehydrogenase family.</text>
</comment>
<keyword evidence="4 10" id="KW-0285">Flavoprotein</keyword>
<comment type="caution">
    <text evidence="14">The sequence shown here is derived from an EMBL/GenBank/DDBJ whole genome shotgun (WGS) entry which is preliminary data.</text>
</comment>
<evidence type="ECO:0000259" key="12">
    <source>
        <dbReference type="Pfam" id="PF02770"/>
    </source>
</evidence>
<dbReference type="AlphaFoldDB" id="A0A7K0BV64"/>
<evidence type="ECO:0000256" key="8">
    <source>
        <dbReference type="ARBA" id="ARBA00040394"/>
    </source>
</evidence>
<dbReference type="GO" id="GO:0005737">
    <property type="term" value="C:cytoplasm"/>
    <property type="evidence" value="ECO:0007669"/>
    <property type="project" value="TreeGrafter"/>
</dbReference>
<dbReference type="PANTHER" id="PTHR48083:SF20">
    <property type="entry name" value="LONG-CHAIN SPECIFIC ACYL-COA DEHYDROGENASE, MITOCHONDRIAL"/>
    <property type="match status" value="1"/>
</dbReference>
<gene>
    <name evidence="14" type="primary">mbtN_2</name>
    <name evidence="14" type="ORF">ACRB68_31100</name>
</gene>
<dbReference type="GO" id="GO:0003995">
    <property type="term" value="F:acyl-CoA dehydrogenase activity"/>
    <property type="evidence" value="ECO:0007669"/>
    <property type="project" value="TreeGrafter"/>
</dbReference>
<dbReference type="InterPro" id="IPR046373">
    <property type="entry name" value="Acyl-CoA_Oxase/DH_mid-dom_sf"/>
</dbReference>
<dbReference type="InterPro" id="IPR009100">
    <property type="entry name" value="AcylCoA_DH/oxidase_NM_dom_sf"/>
</dbReference>
<dbReference type="SUPFAM" id="SSF56645">
    <property type="entry name" value="Acyl-CoA dehydrogenase NM domain-like"/>
    <property type="match status" value="1"/>
</dbReference>
<dbReference type="InterPro" id="IPR036250">
    <property type="entry name" value="AcylCo_DH-like_C"/>
</dbReference>
<keyword evidence="6 10" id="KW-0560">Oxidoreductase</keyword>
<dbReference type="PANTHER" id="PTHR48083">
    <property type="entry name" value="MEDIUM-CHAIN SPECIFIC ACYL-COA DEHYDROGENASE, MITOCHONDRIAL-RELATED"/>
    <property type="match status" value="1"/>
</dbReference>
<dbReference type="Pfam" id="PF00441">
    <property type="entry name" value="Acyl-CoA_dh_1"/>
    <property type="match status" value="1"/>
</dbReference>
<dbReference type="Proteomes" id="UP000487268">
    <property type="component" value="Unassembled WGS sequence"/>
</dbReference>
<evidence type="ECO:0000256" key="3">
    <source>
        <dbReference type="ARBA" id="ARBA00009347"/>
    </source>
</evidence>
<evidence type="ECO:0000256" key="10">
    <source>
        <dbReference type="RuleBase" id="RU362125"/>
    </source>
</evidence>
<accession>A0A7K0BV64</accession>
<feature type="domain" description="Acyl-CoA dehydrogenase/oxidase C-terminal" evidence="11">
    <location>
        <begin position="245"/>
        <end position="393"/>
    </location>
</feature>
<keyword evidence="15" id="KW-1185">Reference proteome</keyword>
<dbReference type="Gene3D" id="1.10.540.10">
    <property type="entry name" value="Acyl-CoA dehydrogenase/oxidase, N-terminal domain"/>
    <property type="match status" value="1"/>
</dbReference>
<evidence type="ECO:0000313" key="15">
    <source>
        <dbReference type="Proteomes" id="UP000487268"/>
    </source>
</evidence>
<dbReference type="SUPFAM" id="SSF47203">
    <property type="entry name" value="Acyl-CoA dehydrogenase C-terminal domain-like"/>
    <property type="match status" value="1"/>
</dbReference>
<keyword evidence="5 10" id="KW-0274">FAD</keyword>
<sequence>MTTTASGPTTGVEAPGDVPDLGVELALDRASAAVSEHRARLRELIDAQVAPLIEAAERDRRFPRRALAALGAAGVLRERWNGGPHGDLGRCVLLSEELGRAALGGVGVGISLHLDAAAPLLRRFARTDLTRDILDRALDGTAVCCVATSEQLVGSDLSSVGTRMQRDGDGWRIEGTKWFVSPGAAADFALVLCAAEEGPAVVAVPREGLTVVKRLETAGMRGLETVRLTVDARVGKDAVLAPPRTGLAAVMTSLTYERLAIAAQTLGALDLAVTLAATHLRRRRQFGVPLHEHQALRLRMADLSARTTAARRALYATVTELAAGGPTNLTDIAGLKVSSARLAERVASECMHMFGGRGYLEDATPMSRLWRDLRVGRVGGGTDEMMWELVASGIRTDDALYERWISE</sequence>
<dbReference type="Gene3D" id="2.40.110.10">
    <property type="entry name" value="Butyryl-CoA Dehydrogenase, subunit A, domain 2"/>
    <property type="match status" value="1"/>
</dbReference>
<dbReference type="GO" id="GO:0050660">
    <property type="term" value="F:flavin adenine dinucleotide binding"/>
    <property type="evidence" value="ECO:0007669"/>
    <property type="project" value="InterPro"/>
</dbReference>
<evidence type="ECO:0000259" key="11">
    <source>
        <dbReference type="Pfam" id="PF00441"/>
    </source>
</evidence>
<proteinExistence type="inferred from homology"/>
<dbReference type="Pfam" id="PF02771">
    <property type="entry name" value="Acyl-CoA_dh_N"/>
    <property type="match status" value="1"/>
</dbReference>
<dbReference type="InterPro" id="IPR009075">
    <property type="entry name" value="AcylCo_DH/oxidase_C"/>
</dbReference>
<evidence type="ECO:0000259" key="13">
    <source>
        <dbReference type="Pfam" id="PF02771"/>
    </source>
</evidence>
<dbReference type="CDD" id="cd00567">
    <property type="entry name" value="ACAD"/>
    <property type="match status" value="1"/>
</dbReference>
<dbReference type="OrthoDB" id="4501619at2"/>
<dbReference type="EMBL" id="WEGH01000002">
    <property type="protein sequence ID" value="MQY05047.1"/>
    <property type="molecule type" value="Genomic_DNA"/>
</dbReference>
<comment type="function">
    <text evidence="7">Catalyzes the dehydrogenation at the alpha-beta position of ACP-bound acyl chains. This results in the introduction of a double bond in the lipidic chain, which is further transferred to the epsilon-amino group of lysine residue in the mycobactin core by MbtK.</text>
</comment>
<evidence type="ECO:0000256" key="6">
    <source>
        <dbReference type="ARBA" id="ARBA00023002"/>
    </source>
</evidence>
<dbReference type="InterPro" id="IPR013786">
    <property type="entry name" value="AcylCoA_DH/ox_N"/>
</dbReference>
<dbReference type="GO" id="GO:0033539">
    <property type="term" value="P:fatty acid beta-oxidation using acyl-CoA dehydrogenase"/>
    <property type="evidence" value="ECO:0007669"/>
    <property type="project" value="TreeGrafter"/>
</dbReference>
<dbReference type="Pfam" id="PF02770">
    <property type="entry name" value="Acyl-CoA_dh_M"/>
    <property type="match status" value="1"/>
</dbReference>
<dbReference type="InterPro" id="IPR006091">
    <property type="entry name" value="Acyl-CoA_Oxase/DH_mid-dom"/>
</dbReference>
<evidence type="ECO:0000256" key="5">
    <source>
        <dbReference type="ARBA" id="ARBA00022827"/>
    </source>
</evidence>
<evidence type="ECO:0000256" key="1">
    <source>
        <dbReference type="ARBA" id="ARBA00001974"/>
    </source>
</evidence>
<organism evidence="14 15">
    <name type="scientific">Actinomadura macrotermitis</name>
    <dbReference type="NCBI Taxonomy" id="2585200"/>
    <lineage>
        <taxon>Bacteria</taxon>
        <taxon>Bacillati</taxon>
        <taxon>Actinomycetota</taxon>
        <taxon>Actinomycetes</taxon>
        <taxon>Streptosporangiales</taxon>
        <taxon>Thermomonosporaceae</taxon>
        <taxon>Actinomadura</taxon>
    </lineage>
</organism>
<dbReference type="RefSeq" id="WP_153533169.1">
    <property type="nucleotide sequence ID" value="NZ_WEGH01000002.1"/>
</dbReference>
<name>A0A7K0BV64_9ACTN</name>
<reference evidence="14 15" key="1">
    <citation type="submission" date="2019-10" db="EMBL/GenBank/DDBJ databases">
        <title>Actinomadura rubteroloni sp. nov. and Actinomadura macrotermitis sp. nov., isolated from the gut of fungus growing-termite Macrotermes natalensis.</title>
        <authorList>
            <person name="Benndorf R."/>
            <person name="Martin K."/>
            <person name="Kuefner M."/>
            <person name="De Beer W."/>
            <person name="Kaster A.-K."/>
            <person name="Vollmers J."/>
            <person name="Poulsen M."/>
            <person name="Beemelmanns C."/>
        </authorList>
    </citation>
    <scope>NUCLEOTIDE SEQUENCE [LARGE SCALE GENOMIC DNA]</scope>
    <source>
        <strain evidence="14 15">RB68</strain>
    </source>
</reference>
<dbReference type="Gene3D" id="1.20.140.10">
    <property type="entry name" value="Butyryl-CoA Dehydrogenase, subunit A, domain 3"/>
    <property type="match status" value="1"/>
</dbReference>
<evidence type="ECO:0000256" key="4">
    <source>
        <dbReference type="ARBA" id="ARBA00022630"/>
    </source>
</evidence>